<evidence type="ECO:0000313" key="14">
    <source>
        <dbReference type="EMBL" id="GGE16784.1"/>
    </source>
</evidence>
<dbReference type="SUPFAM" id="SSF52540">
    <property type="entry name" value="P-loop containing nucleoside triphosphate hydrolases"/>
    <property type="match status" value="1"/>
</dbReference>
<dbReference type="Gene3D" id="1.10.20.140">
    <property type="match status" value="1"/>
</dbReference>
<name>A0A916ZY86_9SPHN</name>
<keyword evidence="7 10" id="KW-0067">ATP-binding</keyword>
<feature type="region of interest" description="Interaction with substrate tRNA" evidence="10">
    <location>
        <begin position="160"/>
        <end position="164"/>
    </location>
</feature>
<comment type="function">
    <text evidence="2 10 12">Catalyzes the transfer of a dimethylallyl group onto the adenine at position 37 in tRNAs that read codons beginning with uridine, leading to the formation of N6-(dimethylallyl)adenosine (i(6)A).</text>
</comment>
<keyword evidence="15" id="KW-1185">Reference proteome</keyword>
<dbReference type="GO" id="GO:0006400">
    <property type="term" value="P:tRNA modification"/>
    <property type="evidence" value="ECO:0007669"/>
    <property type="project" value="TreeGrafter"/>
</dbReference>
<comment type="catalytic activity">
    <reaction evidence="9 10 11">
        <text>adenosine(37) in tRNA + dimethylallyl diphosphate = N(6)-dimethylallyladenosine(37) in tRNA + diphosphate</text>
        <dbReference type="Rhea" id="RHEA:26482"/>
        <dbReference type="Rhea" id="RHEA-COMP:10162"/>
        <dbReference type="Rhea" id="RHEA-COMP:10375"/>
        <dbReference type="ChEBI" id="CHEBI:33019"/>
        <dbReference type="ChEBI" id="CHEBI:57623"/>
        <dbReference type="ChEBI" id="CHEBI:74411"/>
        <dbReference type="ChEBI" id="CHEBI:74415"/>
        <dbReference type="EC" id="2.5.1.75"/>
    </reaction>
</comment>
<protein>
    <recommendedName>
        <fullName evidence="10">tRNA dimethylallyltransferase</fullName>
        <ecNumber evidence="10">2.5.1.75</ecNumber>
    </recommendedName>
    <alternativeName>
        <fullName evidence="10">Dimethylallyl diphosphate:tRNA dimethylallyltransferase</fullName>
        <shortName evidence="10">DMAPP:tRNA dimethylallyltransferase</shortName>
        <shortName evidence="10">DMATase</shortName>
    </alternativeName>
    <alternativeName>
        <fullName evidence="10">Isopentenyl-diphosphate:tRNA isopentenyltransferase</fullName>
        <shortName evidence="10">IPP transferase</shortName>
        <shortName evidence="10">IPPT</shortName>
        <shortName evidence="10">IPTase</shortName>
    </alternativeName>
</protein>
<keyword evidence="4 10" id="KW-0808">Transferase</keyword>
<evidence type="ECO:0000256" key="4">
    <source>
        <dbReference type="ARBA" id="ARBA00022679"/>
    </source>
</evidence>
<proteinExistence type="inferred from homology"/>
<comment type="similarity">
    <text evidence="3 10 13">Belongs to the IPP transferase family.</text>
</comment>
<keyword evidence="5 10" id="KW-0819">tRNA processing</keyword>
<keyword evidence="8 10" id="KW-0460">Magnesium</keyword>
<dbReference type="GO" id="GO:0052381">
    <property type="term" value="F:tRNA dimethylallyltransferase activity"/>
    <property type="evidence" value="ECO:0007669"/>
    <property type="project" value="UniProtKB-UniRule"/>
</dbReference>
<dbReference type="Pfam" id="PF01715">
    <property type="entry name" value="IPPT"/>
    <property type="match status" value="1"/>
</dbReference>
<dbReference type="Proteomes" id="UP000635071">
    <property type="component" value="Unassembled WGS sequence"/>
</dbReference>
<comment type="caution">
    <text evidence="14">The sequence shown here is derived from an EMBL/GenBank/DDBJ whole genome shotgun (WGS) entry which is preliminary data.</text>
</comment>
<evidence type="ECO:0000256" key="1">
    <source>
        <dbReference type="ARBA" id="ARBA00001946"/>
    </source>
</evidence>
<dbReference type="InterPro" id="IPR039657">
    <property type="entry name" value="Dimethylallyltransferase"/>
</dbReference>
<evidence type="ECO:0000256" key="2">
    <source>
        <dbReference type="ARBA" id="ARBA00003213"/>
    </source>
</evidence>
<evidence type="ECO:0000313" key="15">
    <source>
        <dbReference type="Proteomes" id="UP000635071"/>
    </source>
</evidence>
<dbReference type="Gene3D" id="3.40.50.300">
    <property type="entry name" value="P-loop containing nucleotide triphosphate hydrolases"/>
    <property type="match status" value="1"/>
</dbReference>
<dbReference type="EMBL" id="BMJM01000008">
    <property type="protein sequence ID" value="GGE16784.1"/>
    <property type="molecule type" value="Genomic_DNA"/>
</dbReference>
<evidence type="ECO:0000256" key="5">
    <source>
        <dbReference type="ARBA" id="ARBA00022694"/>
    </source>
</evidence>
<evidence type="ECO:0000256" key="8">
    <source>
        <dbReference type="ARBA" id="ARBA00022842"/>
    </source>
</evidence>
<dbReference type="InterPro" id="IPR018022">
    <property type="entry name" value="IPT"/>
</dbReference>
<sequence length="310" mass="32449">MSVTGERSMVAVITGATASGKSALAMAVAERIGGTIINADASQMYADLRVITARPSVADEARVPHLLYGALAGDEIGHAASWAAMAHAAIDDVLAVGRVPILVGGTGLYLTTLIDGIAPVPEIDADVRAAVRGLETVDAAAALLREDPALAARLKAADRQRILRGLEVVRSSGRSLLAWQAVRSGGIGTAYKIRPWVAEMPRPMLNERATARLWAMVEGGALDEVAALLARGLPDDRPVMRALGVAAFGSILRGEATVAEAVEKVATGTRQYQKRQSTWARSQAGDWPRVSPSDPDAAALLAACIFSQCK</sequence>
<dbReference type="PANTHER" id="PTHR11088:SF60">
    <property type="entry name" value="TRNA DIMETHYLALLYLTRANSFERASE"/>
    <property type="match status" value="1"/>
</dbReference>
<evidence type="ECO:0000256" key="11">
    <source>
        <dbReference type="RuleBase" id="RU003783"/>
    </source>
</evidence>
<comment type="caution">
    <text evidence="10">Lacks conserved residue(s) required for the propagation of feature annotation.</text>
</comment>
<dbReference type="AlphaFoldDB" id="A0A916ZY86"/>
<evidence type="ECO:0000256" key="10">
    <source>
        <dbReference type="HAMAP-Rule" id="MF_00185"/>
    </source>
</evidence>
<comment type="subunit">
    <text evidence="10">Monomer.</text>
</comment>
<feature type="site" description="Interaction with substrate tRNA" evidence="10">
    <location>
        <position position="106"/>
    </location>
</feature>
<organism evidence="14 15">
    <name type="scientific">Sandarakinorhabdus glacialis</name>
    <dbReference type="NCBI Taxonomy" id="1614636"/>
    <lineage>
        <taxon>Bacteria</taxon>
        <taxon>Pseudomonadati</taxon>
        <taxon>Pseudomonadota</taxon>
        <taxon>Alphaproteobacteria</taxon>
        <taxon>Sphingomonadales</taxon>
        <taxon>Sphingosinicellaceae</taxon>
        <taxon>Sandarakinorhabdus</taxon>
    </lineage>
</organism>
<feature type="binding site" evidence="10">
    <location>
        <begin position="17"/>
        <end position="22"/>
    </location>
    <ligand>
        <name>substrate</name>
    </ligand>
</feature>
<dbReference type="InterPro" id="IPR027417">
    <property type="entry name" value="P-loop_NTPase"/>
</dbReference>
<keyword evidence="6 10" id="KW-0547">Nucleotide-binding</keyword>
<feature type="site" description="Interaction with substrate tRNA" evidence="10">
    <location>
        <position position="128"/>
    </location>
</feature>
<evidence type="ECO:0000256" key="6">
    <source>
        <dbReference type="ARBA" id="ARBA00022741"/>
    </source>
</evidence>
<reference evidence="14" key="2">
    <citation type="submission" date="2020-09" db="EMBL/GenBank/DDBJ databases">
        <authorList>
            <person name="Sun Q."/>
            <person name="Zhou Y."/>
        </authorList>
    </citation>
    <scope>NUCLEOTIDE SEQUENCE</scope>
    <source>
        <strain evidence="14">CGMCC 1.15519</strain>
    </source>
</reference>
<evidence type="ECO:0000256" key="12">
    <source>
        <dbReference type="RuleBase" id="RU003784"/>
    </source>
</evidence>
<comment type="cofactor">
    <cofactor evidence="1 10">
        <name>Mg(2+)</name>
        <dbReference type="ChEBI" id="CHEBI:18420"/>
    </cofactor>
</comment>
<dbReference type="HAMAP" id="MF_00185">
    <property type="entry name" value="IPP_trans"/>
    <property type="match status" value="1"/>
</dbReference>
<dbReference type="GO" id="GO:0005524">
    <property type="term" value="F:ATP binding"/>
    <property type="evidence" value="ECO:0007669"/>
    <property type="project" value="UniProtKB-UniRule"/>
</dbReference>
<evidence type="ECO:0000256" key="9">
    <source>
        <dbReference type="ARBA" id="ARBA00049563"/>
    </source>
</evidence>
<feature type="binding site" evidence="10">
    <location>
        <begin position="15"/>
        <end position="22"/>
    </location>
    <ligand>
        <name>ATP</name>
        <dbReference type="ChEBI" id="CHEBI:30616"/>
    </ligand>
</feature>
<reference evidence="14" key="1">
    <citation type="journal article" date="2014" name="Int. J. Syst. Evol. Microbiol.">
        <title>Complete genome sequence of Corynebacterium casei LMG S-19264T (=DSM 44701T), isolated from a smear-ripened cheese.</title>
        <authorList>
            <consortium name="US DOE Joint Genome Institute (JGI-PGF)"/>
            <person name="Walter F."/>
            <person name="Albersmeier A."/>
            <person name="Kalinowski J."/>
            <person name="Ruckert C."/>
        </authorList>
    </citation>
    <scope>NUCLEOTIDE SEQUENCE</scope>
    <source>
        <strain evidence="14">CGMCC 1.15519</strain>
    </source>
</reference>
<evidence type="ECO:0000256" key="3">
    <source>
        <dbReference type="ARBA" id="ARBA00005842"/>
    </source>
</evidence>
<accession>A0A916ZY86</accession>
<gene>
    <name evidence="10 14" type="primary">miaA</name>
    <name evidence="14" type="ORF">GCM10011529_24010</name>
</gene>
<evidence type="ECO:0000256" key="7">
    <source>
        <dbReference type="ARBA" id="ARBA00022840"/>
    </source>
</evidence>
<dbReference type="EC" id="2.5.1.75" evidence="10"/>
<evidence type="ECO:0000256" key="13">
    <source>
        <dbReference type="RuleBase" id="RU003785"/>
    </source>
</evidence>
<dbReference type="NCBIfam" id="TIGR00174">
    <property type="entry name" value="miaA"/>
    <property type="match status" value="1"/>
</dbReference>
<dbReference type="PANTHER" id="PTHR11088">
    <property type="entry name" value="TRNA DIMETHYLALLYLTRANSFERASE"/>
    <property type="match status" value="1"/>
</dbReference>